<evidence type="ECO:0000313" key="3">
    <source>
        <dbReference type="Proteomes" id="UP000774326"/>
    </source>
</evidence>
<sequence>MKFFTTLFAAVTLLSTANASDALTTTIAAAAGKEIPYVPTVSTDPLTTTLAAAVGSELVYPGTAEITTSTYEVVSADITTLAAASTEERFDGYITLIACKSGVIQPPASLLAALSAKSTASIN</sequence>
<organism evidence="2 3">
    <name type="scientific">Wickerhamomyces pijperi</name>
    <name type="common">Yeast</name>
    <name type="synonym">Pichia pijperi</name>
    <dbReference type="NCBI Taxonomy" id="599730"/>
    <lineage>
        <taxon>Eukaryota</taxon>
        <taxon>Fungi</taxon>
        <taxon>Dikarya</taxon>
        <taxon>Ascomycota</taxon>
        <taxon>Saccharomycotina</taxon>
        <taxon>Saccharomycetes</taxon>
        <taxon>Phaffomycetales</taxon>
        <taxon>Wickerhamomycetaceae</taxon>
        <taxon>Wickerhamomyces</taxon>
    </lineage>
</organism>
<gene>
    <name evidence="2" type="ORF">WICPIJ_006927</name>
</gene>
<keyword evidence="3" id="KW-1185">Reference proteome</keyword>
<protein>
    <submittedName>
        <fullName evidence="2">Uncharacterized protein</fullName>
    </submittedName>
</protein>
<evidence type="ECO:0000256" key="1">
    <source>
        <dbReference type="SAM" id="SignalP"/>
    </source>
</evidence>
<comment type="caution">
    <text evidence="2">The sequence shown here is derived from an EMBL/GenBank/DDBJ whole genome shotgun (WGS) entry which is preliminary data.</text>
</comment>
<evidence type="ECO:0000313" key="2">
    <source>
        <dbReference type="EMBL" id="KAH3682124.1"/>
    </source>
</evidence>
<dbReference type="Proteomes" id="UP000774326">
    <property type="component" value="Unassembled WGS sequence"/>
</dbReference>
<reference evidence="2" key="1">
    <citation type="journal article" date="2021" name="Open Biol.">
        <title>Shared evolutionary footprints suggest mitochondrial oxidative damage underlies multiple complex I losses in fungi.</title>
        <authorList>
            <person name="Schikora-Tamarit M.A."/>
            <person name="Marcet-Houben M."/>
            <person name="Nosek J."/>
            <person name="Gabaldon T."/>
        </authorList>
    </citation>
    <scope>NUCLEOTIDE SEQUENCE</scope>
    <source>
        <strain evidence="2">CBS2887</strain>
    </source>
</reference>
<feature type="chain" id="PRO_5040242742" evidence="1">
    <location>
        <begin position="20"/>
        <end position="123"/>
    </location>
</feature>
<feature type="signal peptide" evidence="1">
    <location>
        <begin position="1"/>
        <end position="19"/>
    </location>
</feature>
<reference evidence="2" key="2">
    <citation type="submission" date="2021-01" db="EMBL/GenBank/DDBJ databases">
        <authorList>
            <person name="Schikora-Tamarit M.A."/>
        </authorList>
    </citation>
    <scope>NUCLEOTIDE SEQUENCE</scope>
    <source>
        <strain evidence="2">CBS2887</strain>
    </source>
</reference>
<name>A0A9P8Q3J6_WICPI</name>
<keyword evidence="1" id="KW-0732">Signal</keyword>
<dbReference type="EMBL" id="JAEUBG010003944">
    <property type="protein sequence ID" value="KAH3682124.1"/>
    <property type="molecule type" value="Genomic_DNA"/>
</dbReference>
<proteinExistence type="predicted"/>
<dbReference type="AlphaFoldDB" id="A0A9P8Q3J6"/>
<accession>A0A9P8Q3J6</accession>